<dbReference type="RefSeq" id="WP_172276638.1">
    <property type="nucleotide sequence ID" value="NZ_CASGMU010000012.1"/>
</dbReference>
<name>A0ABX2AQ79_9BACT</name>
<evidence type="ECO:0000313" key="2">
    <source>
        <dbReference type="Proteomes" id="UP000714420"/>
    </source>
</evidence>
<dbReference type="Pfam" id="PF07592">
    <property type="entry name" value="DDE_Tnp_ISAZ013"/>
    <property type="match status" value="1"/>
</dbReference>
<evidence type="ECO:0000313" key="1">
    <source>
        <dbReference type="EMBL" id="NPD92880.1"/>
    </source>
</evidence>
<accession>A0ABX2AQ79</accession>
<dbReference type="EMBL" id="JABKKF010000012">
    <property type="protein sequence ID" value="NPD92880.1"/>
    <property type="molecule type" value="Genomic_DNA"/>
</dbReference>
<dbReference type="Proteomes" id="UP000714420">
    <property type="component" value="Unassembled WGS sequence"/>
</dbReference>
<proteinExistence type="predicted"/>
<reference evidence="1 2" key="1">
    <citation type="submission" date="2020-05" db="EMBL/GenBank/DDBJ databases">
        <title>Distinct polysaccharide utilization as determinants for interspecies competition between intestinal Prevotella spp.</title>
        <authorList>
            <person name="Galvez E.J.C."/>
            <person name="Iljazovic A."/>
            <person name="Strowig T."/>
        </authorList>
    </citation>
    <scope>NUCLEOTIDE SEQUENCE [LARGE SCALE GENOMIC DNA]</scope>
    <source>
        <strain evidence="1 2">PMUR</strain>
    </source>
</reference>
<protein>
    <submittedName>
        <fullName evidence="1">Uncharacterized protein</fullName>
    </submittedName>
</protein>
<comment type="caution">
    <text evidence="1">The sequence shown here is derived from an EMBL/GenBank/DDBJ whole genome shotgun (WGS) entry which is preliminary data.</text>
</comment>
<gene>
    <name evidence="1" type="ORF">HPS56_11120</name>
</gene>
<sequence>MNAGGGRRQLFQKHPEYLEEFDAIAKDHTAGLPQNLSVRWLNLTIPQIRGKLKDHNVDVSDYHVRQIVELRGFKKRSFVKFKTFKDLKDRDAQYRKTERIVSQCLDQGIHVLSIDTKKKEMIGNFRRSSQVLCQGTPRSFDHDFQSYSEGMIVPHGIYDVGVNTVYMPIGVCY</sequence>
<keyword evidence="2" id="KW-1185">Reference proteome</keyword>
<organism evidence="1 2">
    <name type="scientific">Xylanibacter muris</name>
    <dbReference type="NCBI Taxonomy" id="2736290"/>
    <lineage>
        <taxon>Bacteria</taxon>
        <taxon>Pseudomonadati</taxon>
        <taxon>Bacteroidota</taxon>
        <taxon>Bacteroidia</taxon>
        <taxon>Bacteroidales</taxon>
        <taxon>Prevotellaceae</taxon>
        <taxon>Xylanibacter</taxon>
    </lineage>
</organism>
<dbReference type="InterPro" id="IPR011518">
    <property type="entry name" value="Transposase_36"/>
</dbReference>